<evidence type="ECO:0000256" key="13">
    <source>
        <dbReference type="ARBA" id="ARBA00023200"/>
    </source>
</evidence>
<dbReference type="InterPro" id="IPR001334">
    <property type="entry name" value="E6"/>
</dbReference>
<keyword evidence="5 16" id="KW-1090">Inhibition of host innate immune response by virus</keyword>
<dbReference type="GO" id="GO:0042025">
    <property type="term" value="C:host cell nucleus"/>
    <property type="evidence" value="ECO:0007669"/>
    <property type="project" value="UniProtKB-SubCell"/>
</dbReference>
<keyword evidence="11 16" id="KW-0010">Activator</keyword>
<dbReference type="Proteomes" id="UP000289701">
    <property type="component" value="Genome"/>
</dbReference>
<keyword evidence="4 16" id="KW-0945">Host-virus interaction</keyword>
<accession>A0A2D2AM36</accession>
<evidence type="ECO:0000256" key="8">
    <source>
        <dbReference type="ARBA" id="ARBA00022833"/>
    </source>
</evidence>
<dbReference type="GO" id="GO:0003677">
    <property type="term" value="F:DNA binding"/>
    <property type="evidence" value="ECO:0007669"/>
    <property type="project" value="UniProtKB-UniRule"/>
</dbReference>
<dbReference type="SUPFAM" id="SSF161229">
    <property type="entry name" value="E6 C-terminal domain-like"/>
    <property type="match status" value="2"/>
</dbReference>
<organism evidence="18">
    <name type="scientific">Gammapapillomavirus 22</name>
    <dbReference type="NCBI Taxonomy" id="1961679"/>
    <lineage>
        <taxon>Viruses</taxon>
        <taxon>Monodnaviria</taxon>
        <taxon>Shotokuvirae</taxon>
        <taxon>Cossaviricota</taxon>
        <taxon>Papovaviricetes</taxon>
        <taxon>Zurhausenvirales</taxon>
        <taxon>Papillomaviridae</taxon>
        <taxon>Firstpapillomavirinae</taxon>
        <taxon>Gammapapillomavirus</taxon>
    </lineage>
</organism>
<keyword evidence="10 16" id="KW-0238">DNA-binding</keyword>
<evidence type="ECO:0000256" key="16">
    <source>
        <dbReference type="HAMAP-Rule" id="MF_04006"/>
    </source>
</evidence>
<evidence type="ECO:0000256" key="10">
    <source>
        <dbReference type="ARBA" id="ARBA00023125"/>
    </source>
</evidence>
<dbReference type="Gene3D" id="3.30.240.40">
    <property type="entry name" value="E6 early regulatory protein"/>
    <property type="match status" value="2"/>
</dbReference>
<comment type="caution">
    <text evidence="16">Lacks conserved residue(s) required for the propagation of feature annotation.</text>
</comment>
<dbReference type="GO" id="GO:0008270">
    <property type="term" value="F:zinc ion binding"/>
    <property type="evidence" value="ECO:0007669"/>
    <property type="project" value="UniProtKB-KW"/>
</dbReference>
<evidence type="ECO:0000256" key="6">
    <source>
        <dbReference type="ARBA" id="ARBA00022723"/>
    </source>
</evidence>
<keyword evidence="12 16" id="KW-0804">Transcription</keyword>
<dbReference type="GO" id="GO:0006351">
    <property type="term" value="P:DNA-templated transcription"/>
    <property type="evidence" value="ECO:0007669"/>
    <property type="project" value="UniProtKB-UniRule"/>
</dbReference>
<evidence type="ECO:0000256" key="1">
    <source>
        <dbReference type="ARBA" id="ARBA00006346"/>
    </source>
</evidence>
<evidence type="ECO:0000256" key="3">
    <source>
        <dbReference type="ARBA" id="ARBA00022562"/>
    </source>
</evidence>
<dbReference type="HAMAP" id="MF_04006">
    <property type="entry name" value="HPV_E6"/>
    <property type="match status" value="1"/>
</dbReference>
<evidence type="ECO:0000256" key="5">
    <source>
        <dbReference type="ARBA" id="ARBA00022632"/>
    </source>
</evidence>
<keyword evidence="3 16" id="KW-1048">Host nucleus</keyword>
<evidence type="ECO:0000256" key="15">
    <source>
        <dbReference type="ARBA" id="ARBA00023323"/>
    </source>
</evidence>
<dbReference type="EMBL" id="MF588741">
    <property type="protein sequence ID" value="ATQ38525.1"/>
    <property type="molecule type" value="Genomic_DNA"/>
</dbReference>
<dbReference type="GO" id="GO:0052170">
    <property type="term" value="P:symbiont-mediated suppression of host innate immune response"/>
    <property type="evidence" value="ECO:0007669"/>
    <property type="project" value="UniProtKB-KW"/>
</dbReference>
<keyword evidence="8 16" id="KW-0862">Zinc</keyword>
<evidence type="ECO:0000256" key="12">
    <source>
        <dbReference type="ARBA" id="ARBA00023163"/>
    </source>
</evidence>
<feature type="zinc finger region" evidence="16">
    <location>
        <begin position="138"/>
        <end position="174"/>
    </location>
</feature>
<evidence type="ECO:0000256" key="14">
    <source>
        <dbReference type="ARBA" id="ARBA00023280"/>
    </source>
</evidence>
<dbReference type="GO" id="GO:0030430">
    <property type="term" value="C:host cell cytoplasm"/>
    <property type="evidence" value="ECO:0007669"/>
    <property type="project" value="UniProtKB-SubCell"/>
</dbReference>
<name>A0A2D2AM36_9PAPI</name>
<comment type="subunit">
    <text evidence="16">Forms homodimers. Interacts with ubiquitin-protein ligase UBE3A/E6-AP; this interaction stimulates UBE3A ubiquitin activity. Interacts with host BAK1.</text>
</comment>
<evidence type="ECO:0000256" key="17">
    <source>
        <dbReference type="RuleBase" id="RU363123"/>
    </source>
</evidence>
<evidence type="ECO:0000256" key="4">
    <source>
        <dbReference type="ARBA" id="ARBA00022581"/>
    </source>
</evidence>
<evidence type="ECO:0000256" key="9">
    <source>
        <dbReference type="ARBA" id="ARBA00023015"/>
    </source>
</evidence>
<keyword evidence="2 16" id="KW-0244">Early protein</keyword>
<dbReference type="GO" id="GO:0039502">
    <property type="term" value="P:symbiont-mediated suppression of host type I interferon-mediated signaling pathway"/>
    <property type="evidence" value="ECO:0007669"/>
    <property type="project" value="UniProtKB-UniRule"/>
</dbReference>
<comment type="subcellular location">
    <subcellularLocation>
        <location evidence="16 17">Host cytoplasm</location>
    </subcellularLocation>
    <subcellularLocation>
        <location evidence="16 17">Host nucleus</location>
    </subcellularLocation>
</comment>
<comment type="similarity">
    <text evidence="1 16 17">Belongs to the papillomaviridae E6 protein family.</text>
</comment>
<evidence type="ECO:0000313" key="18">
    <source>
        <dbReference type="EMBL" id="ATQ38525.1"/>
    </source>
</evidence>
<feature type="zinc finger region" evidence="16">
    <location>
        <begin position="65"/>
        <end position="101"/>
    </location>
</feature>
<keyword evidence="9 16" id="KW-0805">Transcription regulation</keyword>
<sequence>MIFIIVHIVGNYDFLCIVLRPGPVDIKVRFFRLLSLYPMAAEPPTRLDEYCRVTGITFFDCQLPCLFCKFSLTLQDLANFYTKELCLVWRNNQCFASCAKCLRLCAKFENENYVRCTVKACNLESLLRVPLSNILVRCLYCFKKLDFAEKLDCCNADLPFYLVRHHWRNCCRLCRTES</sequence>
<reference evidence="18" key="1">
    <citation type="journal article" date="2018" name="MSphere">
        <title>Metagenomic Discovery of 83 New Human Papillomavirus Types in Patients with Immunodeficiency.</title>
        <authorList>
            <person name="Pastrana D.V."/>
            <person name="Peretti A."/>
            <person name="Welch N.L."/>
            <person name="Borgogna C."/>
            <person name="Olivero C."/>
            <person name="Badolato R."/>
            <person name="Notarangelo L.D."/>
            <person name="Gariglio M."/>
            <person name="FitzGerald P.C."/>
            <person name="McIntosh C.E."/>
            <person name="Reeves J."/>
            <person name="Starrett G.J."/>
            <person name="Bliskovsky V."/>
            <person name="Velez D."/>
            <person name="Brownell I."/>
            <person name="Yarchoan R."/>
            <person name="Wyvill K.M."/>
            <person name="Uldrick T.S."/>
            <person name="Maldarelli F."/>
            <person name="Lisco A."/>
            <person name="Sereti I."/>
            <person name="Gonzalez C.M."/>
            <person name="Androphy E.J."/>
            <person name="McBride A.A."/>
            <person name="Van Doorslaer K."/>
            <person name="Garcia F."/>
            <person name="Dvoretzky I."/>
            <person name="Liu J.S."/>
            <person name="Han J."/>
            <person name="Murphy P.M."/>
            <person name="McDermott D.H."/>
            <person name="Buck C.B."/>
        </authorList>
    </citation>
    <scope>NUCLEOTIDE SEQUENCE</scope>
    <source>
        <strain evidence="18">Gamma22_w18c39</strain>
    </source>
</reference>
<dbReference type="GO" id="GO:0052150">
    <property type="term" value="P:symbiont-mediated perturbation of host apoptosis"/>
    <property type="evidence" value="ECO:0007669"/>
    <property type="project" value="UniProtKB-KW"/>
</dbReference>
<keyword evidence="15 16" id="KW-1119">Modulation of host cell apoptosis by virus</keyword>
<evidence type="ECO:0000256" key="7">
    <source>
        <dbReference type="ARBA" id="ARBA00022771"/>
    </source>
</evidence>
<keyword evidence="13 16" id="KW-1035">Host cytoplasm</keyword>
<dbReference type="GO" id="GO:0006355">
    <property type="term" value="P:regulation of DNA-templated transcription"/>
    <property type="evidence" value="ECO:0007669"/>
    <property type="project" value="UniProtKB-UniRule"/>
</dbReference>
<dbReference type="InterPro" id="IPR038575">
    <property type="entry name" value="E6_sf"/>
</dbReference>
<dbReference type="Pfam" id="PF00518">
    <property type="entry name" value="E6"/>
    <property type="match status" value="1"/>
</dbReference>
<gene>
    <name evidence="16 18" type="primary">E6</name>
</gene>
<keyword evidence="7 16" id="KW-0863">Zinc-finger</keyword>
<keyword evidence="6 16" id="KW-0479">Metal-binding</keyword>
<proteinExistence type="inferred from homology"/>
<keyword evidence="14 16" id="KW-0899">Viral immunoevasion</keyword>
<evidence type="ECO:0000256" key="2">
    <source>
        <dbReference type="ARBA" id="ARBA00022518"/>
    </source>
</evidence>
<evidence type="ECO:0000256" key="11">
    <source>
        <dbReference type="ARBA" id="ARBA00023159"/>
    </source>
</evidence>
<dbReference type="GO" id="GO:0039648">
    <property type="term" value="P:symbiont-mediated perturbation of host ubiquitin-like protein modification"/>
    <property type="evidence" value="ECO:0007669"/>
    <property type="project" value="UniProtKB-UniRule"/>
</dbReference>
<comment type="function">
    <text evidence="16">Plays a major role in the induction and maintenance of cellular transformation. E6 associates with host UBE3A/E6-AP ubiquitin-protein ligase and modulates its activity. Protects host keratinocytes from apoptosis by mediating the degradation of host BAK1. May also inhibit host immune response.</text>
</comment>
<protein>
    <recommendedName>
        <fullName evidence="16 17">Protein E6</fullName>
    </recommendedName>
</protein>